<evidence type="ECO:0000256" key="1">
    <source>
        <dbReference type="ARBA" id="ARBA00022801"/>
    </source>
</evidence>
<protein>
    <submittedName>
        <fullName evidence="9">Actin-binding FH2</fullName>
    </submittedName>
</protein>
<keyword evidence="2" id="KW-0175">Coiled coil</keyword>
<dbReference type="SUPFAM" id="SSF101447">
    <property type="entry name" value="Formin homology 2 domain (FH2 domain)"/>
    <property type="match status" value="1"/>
</dbReference>
<evidence type="ECO:0000259" key="8">
    <source>
        <dbReference type="PROSITE" id="PS51444"/>
    </source>
</evidence>
<dbReference type="InterPro" id="IPR015940">
    <property type="entry name" value="UBA"/>
</dbReference>
<feature type="coiled-coil region" evidence="2">
    <location>
        <begin position="1013"/>
        <end position="1047"/>
    </location>
</feature>
<gene>
    <name evidence="9" type="ORF">BCR33DRAFT_715257</name>
</gene>
<comment type="caution">
    <text evidence="9">The sequence shown here is derived from an EMBL/GenBank/DDBJ whole genome shotgun (WGS) entry which is preliminary data.</text>
</comment>
<feature type="domain" description="C2 tensin-type" evidence="7">
    <location>
        <begin position="203"/>
        <end position="347"/>
    </location>
</feature>
<evidence type="ECO:0000256" key="3">
    <source>
        <dbReference type="SAM" id="MobiDB-lite"/>
    </source>
</evidence>
<dbReference type="PANTHER" id="PTHR12305:SF60">
    <property type="entry name" value="PHOSPHATIDYLINOSITOL 3,4,5-TRISPHOSPHATE 3-PHOSPHATASE TPTE2-RELATED"/>
    <property type="match status" value="1"/>
</dbReference>
<keyword evidence="10" id="KW-1185">Reference proteome</keyword>
<dbReference type="Gene3D" id="1.20.58.2220">
    <property type="entry name" value="Formin, FH2 domain"/>
    <property type="match status" value="1"/>
</dbReference>
<dbReference type="PROSITE" id="PS51181">
    <property type="entry name" value="PPASE_TENSIN"/>
    <property type="match status" value="1"/>
</dbReference>
<evidence type="ECO:0000256" key="2">
    <source>
        <dbReference type="SAM" id="Coils"/>
    </source>
</evidence>
<dbReference type="InterPro" id="IPR029021">
    <property type="entry name" value="Prot-tyrosine_phosphatase-like"/>
</dbReference>
<dbReference type="PROSITE" id="PS00383">
    <property type="entry name" value="TYR_PHOSPHATASE_1"/>
    <property type="match status" value="1"/>
</dbReference>
<dbReference type="AlphaFoldDB" id="A0A1Y2CIF6"/>
<dbReference type="Pfam" id="PF10409">
    <property type="entry name" value="PTEN_C2"/>
    <property type="match status" value="1"/>
</dbReference>
<feature type="compositionally biased region" description="Polar residues" evidence="3">
    <location>
        <begin position="455"/>
        <end position="477"/>
    </location>
</feature>
<dbReference type="PROSITE" id="PS51182">
    <property type="entry name" value="C2_TENSIN"/>
    <property type="match status" value="1"/>
</dbReference>
<evidence type="ECO:0000259" key="4">
    <source>
        <dbReference type="PROSITE" id="PS50030"/>
    </source>
</evidence>
<dbReference type="InterPro" id="IPR051281">
    <property type="entry name" value="Dual-spec_lipid-protein_phosph"/>
</dbReference>
<sequence>MSRPQVPVLTPDAFYPQDRERERNSILGRGAASPSAPTASVIKDPAFRAMVASLDVTRITDRVIACGLPWAKASDQKGHRNNAKDLARFLKARYKDKFMMWNLTGDTSLGAYDPSLFNNQVVSFGLSKAYQLSLKTLLDVARSIHAWLKLDHENVAIVHCANGVGRTGLAIATLLRFDDTFVDAATAFEFFVARRTPHDQSWPSVSMRRYVQYINNTILVNGYGSCRPGIEVYQQRKLVWSSVYSRFDSSGVVEVDLEEDRIVFGFGESGLVLERDVQIRIFHCADVDDGVSPPTQVITMVNFSFHTGFMPPGFIRVAARDLDLSRRDVEEGRFGAGFSMDLVFDEAAVADEGKVVGYTKSLDKNINKCLPRLISYHVVKVDERMLKGLEGMGIDRLFACIALQRTNNDIKAAYEYYKSVLAPPIPSPVPPAPQLRTSPPTSAQTTDGGRRAPPTISNLRQQTAARNRDLSPTQNSGRAPLNRKLSTTSSDGFLSDGSVGSGVRTSIQRLETLLQQSNAPLVPPPRKTSRTAKSEEEAKSQALLEQLKAREGGVPMTFTTSAPSAAALTRQPSWSETTSTTTVAPTPPPETGEDYDLDYLEIRAGTPDIPVPPPEPTPEPVVEEKLTKLRESETTRKANVLKKRQTLHWKGKDGGAGEVSGEETEEVTVQKFEELFSFVPGSGRDGANLCKTQFTTLLDFRRANVIAIGMSRFTRQNITGAQLAQAVTNLDTSKLLKQLIPTESEARILNQYYNSTHPPNALPLAPAETFMTDLIKSDLDIGQHVEAFLFLQQLPHESKDMISQLQSMISMCTQLQTSSDLKVILRLFRPWMGKEAKAIGFRIDGLARLKDVKSADGGWSLMSLLVGLVDKNRPDVLDFTQKFHELKKIRHIELRVLMAHLIQLESGLAALEGYQYKNLQFLALLKPRLQQAATDLTTLRTHFTILHQTWMETARYFAEDPDDYLQIPELLEIVAANPDPNYHMKMQQQDSGDLRKQVMHIFTAMHVFMFGFEESVKEMRRKVEEEARRLVREAQIAEERRRREEARAIKEGRIAPPVQQQQQQQYPVGMDVPGARPILGNGGMNAAALRNRASMMLLQKKEVEAKDMLARFSTLGGLSDYEMMQRAEEAEEEFALAEIGLGDSGSEAGHSDGGVGYHGSKDRDSFQSVQSAYPAPTIVDGKEICQECFIPKEDCYCNW</sequence>
<dbReference type="GO" id="GO:0005829">
    <property type="term" value="C:cytosol"/>
    <property type="evidence" value="ECO:0007669"/>
    <property type="project" value="TreeGrafter"/>
</dbReference>
<dbReference type="SMART" id="SM00498">
    <property type="entry name" value="FH2"/>
    <property type="match status" value="1"/>
</dbReference>
<feature type="region of interest" description="Disordered" evidence="3">
    <location>
        <begin position="427"/>
        <end position="500"/>
    </location>
</feature>
<dbReference type="InterPro" id="IPR042201">
    <property type="entry name" value="FH2_Formin_sf"/>
</dbReference>
<dbReference type="InterPro" id="IPR016130">
    <property type="entry name" value="Tyr_Pase_AS"/>
</dbReference>
<feature type="region of interest" description="Disordered" evidence="3">
    <location>
        <begin position="514"/>
        <end position="540"/>
    </location>
</feature>
<dbReference type="SUPFAM" id="SSF49562">
    <property type="entry name" value="C2 domain (Calcium/lipid-binding domain, CaLB)"/>
    <property type="match status" value="1"/>
</dbReference>
<evidence type="ECO:0000259" key="7">
    <source>
        <dbReference type="PROSITE" id="PS51182"/>
    </source>
</evidence>
<dbReference type="PROSITE" id="PS50030">
    <property type="entry name" value="UBA"/>
    <property type="match status" value="1"/>
</dbReference>
<dbReference type="SUPFAM" id="SSF52799">
    <property type="entry name" value="(Phosphotyrosine protein) phosphatases II"/>
    <property type="match status" value="1"/>
</dbReference>
<dbReference type="InterPro" id="IPR014020">
    <property type="entry name" value="Tensin_C2-dom"/>
</dbReference>
<dbReference type="STRING" id="329046.A0A1Y2CIF6"/>
<dbReference type="Pfam" id="PF02181">
    <property type="entry name" value="FH2"/>
    <property type="match status" value="1"/>
</dbReference>
<dbReference type="InterPro" id="IPR029023">
    <property type="entry name" value="Tensin_phosphatase"/>
</dbReference>
<organism evidence="9 10">
    <name type="scientific">Rhizoclosmatium globosum</name>
    <dbReference type="NCBI Taxonomy" id="329046"/>
    <lineage>
        <taxon>Eukaryota</taxon>
        <taxon>Fungi</taxon>
        <taxon>Fungi incertae sedis</taxon>
        <taxon>Chytridiomycota</taxon>
        <taxon>Chytridiomycota incertae sedis</taxon>
        <taxon>Chytridiomycetes</taxon>
        <taxon>Chytridiales</taxon>
        <taxon>Chytriomycetaceae</taxon>
        <taxon>Rhizoclosmatium</taxon>
    </lineage>
</organism>
<feature type="domain" description="Phosphatase tensin-type" evidence="6">
    <location>
        <begin position="45"/>
        <end position="221"/>
    </location>
</feature>
<dbReference type="Gene3D" id="2.60.40.1110">
    <property type="match status" value="1"/>
</dbReference>
<feature type="domain" description="FH2" evidence="8">
    <location>
        <begin position="628"/>
        <end position="1038"/>
    </location>
</feature>
<dbReference type="PROSITE" id="PS51444">
    <property type="entry name" value="FH2"/>
    <property type="match status" value="1"/>
</dbReference>
<feature type="region of interest" description="Disordered" evidence="3">
    <location>
        <begin position="1142"/>
        <end position="1168"/>
    </location>
</feature>
<dbReference type="GO" id="GO:0016314">
    <property type="term" value="F:phosphatidylinositol-3,4,5-trisphosphate 3-phosphatase activity"/>
    <property type="evidence" value="ECO:0007669"/>
    <property type="project" value="TreeGrafter"/>
</dbReference>
<evidence type="ECO:0000259" key="5">
    <source>
        <dbReference type="PROSITE" id="PS50056"/>
    </source>
</evidence>
<dbReference type="EMBL" id="MCGO01000015">
    <property type="protein sequence ID" value="ORY46833.1"/>
    <property type="molecule type" value="Genomic_DNA"/>
</dbReference>
<accession>A0A1Y2CIF6</accession>
<dbReference type="Gene3D" id="3.90.190.10">
    <property type="entry name" value="Protein tyrosine phosphatase superfamily"/>
    <property type="match status" value="1"/>
</dbReference>
<dbReference type="PROSITE" id="PS50056">
    <property type="entry name" value="TYR_PHOSPHATASE_2"/>
    <property type="match status" value="1"/>
</dbReference>
<feature type="domain" description="Tyrosine specific protein phosphatases" evidence="5">
    <location>
        <begin position="135"/>
        <end position="195"/>
    </location>
</feature>
<proteinExistence type="predicted"/>
<dbReference type="InterPro" id="IPR009060">
    <property type="entry name" value="UBA-like_sf"/>
</dbReference>
<name>A0A1Y2CIF6_9FUNG</name>
<feature type="domain" description="UBA" evidence="4">
    <location>
        <begin position="380"/>
        <end position="420"/>
    </location>
</feature>
<dbReference type="PANTHER" id="PTHR12305">
    <property type="entry name" value="PHOSPHATASE WITH HOMOLOGY TO TENSIN"/>
    <property type="match status" value="1"/>
</dbReference>
<feature type="compositionally biased region" description="Low complexity" evidence="3">
    <location>
        <begin position="572"/>
        <end position="584"/>
    </location>
</feature>
<feature type="region of interest" description="Disordered" evidence="3">
    <location>
        <begin position="555"/>
        <end position="595"/>
    </location>
</feature>
<dbReference type="OrthoDB" id="5632at2759"/>
<dbReference type="SUPFAM" id="SSF46934">
    <property type="entry name" value="UBA-like"/>
    <property type="match status" value="1"/>
</dbReference>
<evidence type="ECO:0000259" key="6">
    <source>
        <dbReference type="PROSITE" id="PS51181"/>
    </source>
</evidence>
<evidence type="ECO:0000313" key="10">
    <source>
        <dbReference type="Proteomes" id="UP000193642"/>
    </source>
</evidence>
<feature type="compositionally biased region" description="Polar residues" evidence="3">
    <location>
        <begin position="435"/>
        <end position="447"/>
    </location>
</feature>
<dbReference type="InterPro" id="IPR015425">
    <property type="entry name" value="FH2_Formin"/>
</dbReference>
<dbReference type="InterPro" id="IPR035892">
    <property type="entry name" value="C2_domain_sf"/>
</dbReference>
<reference evidence="9 10" key="1">
    <citation type="submission" date="2016-07" db="EMBL/GenBank/DDBJ databases">
        <title>Pervasive Adenine N6-methylation of Active Genes in Fungi.</title>
        <authorList>
            <consortium name="DOE Joint Genome Institute"/>
            <person name="Mondo S.J."/>
            <person name="Dannebaum R.O."/>
            <person name="Kuo R.C."/>
            <person name="Labutti K."/>
            <person name="Haridas S."/>
            <person name="Kuo A."/>
            <person name="Salamov A."/>
            <person name="Ahrendt S.R."/>
            <person name="Lipzen A."/>
            <person name="Sullivan W."/>
            <person name="Andreopoulos W.B."/>
            <person name="Clum A."/>
            <person name="Lindquist E."/>
            <person name="Daum C."/>
            <person name="Ramamoorthy G.K."/>
            <person name="Gryganskyi A."/>
            <person name="Culley D."/>
            <person name="Magnuson J.K."/>
            <person name="James T.Y."/>
            <person name="O'Malley M.A."/>
            <person name="Stajich J.E."/>
            <person name="Spatafora J.W."/>
            <person name="Visel A."/>
            <person name="Grigoriev I.V."/>
        </authorList>
    </citation>
    <scope>NUCLEOTIDE SEQUENCE [LARGE SCALE GENOMIC DNA]</scope>
    <source>
        <strain evidence="9 10">JEL800</strain>
    </source>
</reference>
<dbReference type="InterPro" id="IPR000387">
    <property type="entry name" value="Tyr_Pase_dom"/>
</dbReference>
<dbReference type="Proteomes" id="UP000193642">
    <property type="component" value="Unassembled WGS sequence"/>
</dbReference>
<keyword evidence="1" id="KW-0378">Hydrolase</keyword>
<evidence type="ECO:0000313" key="9">
    <source>
        <dbReference type="EMBL" id="ORY46833.1"/>
    </source>
</evidence>
<dbReference type="SMART" id="SM01326">
    <property type="entry name" value="PTEN_C2"/>
    <property type="match status" value="1"/>
</dbReference>